<feature type="domain" description="Bulb-type lectin" evidence="5">
    <location>
        <begin position="479"/>
        <end position="603"/>
    </location>
</feature>
<evidence type="ECO:0000256" key="3">
    <source>
        <dbReference type="SAM" id="Phobius"/>
    </source>
</evidence>
<dbReference type="Pfam" id="PF00954">
    <property type="entry name" value="S_locus_glycop"/>
    <property type="match status" value="2"/>
</dbReference>
<sequence>MNPKNICAFSFLLLLSSICFGKDSITSESFIKDPATITSNGSSFQLGFFTPLNSTARYVGIWYNQIPLQTIVWVANANNPLHDSSGIFTISKDGNLVVSNGNHTVLWSSIVASPTANTTARILDSGNLVLEDPASGLVIWESFKHPSNSFLPPMKLISSKRTTEKVEFTSWKTASDPSTGNFSLALDVRNIPEAVIWNGNNPYWRSGPWNGLTFMGVPEMISVYRSGFNLVNENQTYYFSISYNNDNQLLNTMILSPQGNLLQEYWDPSEESWAAAWSALRTPCDYYGACGPFGICNANASPICSCLRGFKPRNAVEWIQGNWSNGCVRNAPLQCEKSTNATGGGEDGFFKVELVKVPFLAEWSNSSSSADECKQECFENCLCSAYAYENGIGCMLWRSDLVDVQTFESIGADLYVRLAEAELDTINDAESKTGIILAAVLPATLIIFFIAICFWWRWKANKRDEYSKKGKRLRFGFAGDTITSANFIEDPATILSNGSVFELGFFSPVNSTRRYVGIWFQEFSPQTIVWVANRDNPVKDTSGIFTISKDGNLVLLDSNDSILWSSNVSSSVIGTDNTSAQILDSGNLVLKDSTSGVIIWESFKHPCDKFWTPMKIKTNTRTKEVVGFTSWNTPSDPSTGKFSFLLDVHDLPEAVILNGGDTYWRSGPWNGQSFIGVPEMNSVYLSGYNLAIEDQTYTLSLASKYAFREFSYLFLNSQGNVEQMNWDSEKQYWNFSWLALKTECDFYGACGAFGICNAKTSPVCSCLRGFEPKHEEEWNRGNWSNGCVRKTPLKCENRSSTEEDGFFKLEMVKVPFLAEWSNSSASVDDCRRDCLENCWCSSYAFENGICMHWRNDLIDMQKFESGGVDLHLRMALADLDSNNVRDMKIIIIAAVVPATLVIFIVAIAFYWKWKTKKQSNKRFKFIAKPKY</sequence>
<feature type="signal peptide" evidence="4">
    <location>
        <begin position="1"/>
        <end position="21"/>
    </location>
</feature>
<dbReference type="PROSITE" id="PS50948">
    <property type="entry name" value="PAN"/>
    <property type="match status" value="2"/>
</dbReference>
<reference evidence="7 8" key="1">
    <citation type="journal article" date="2021" name="Hortic Res">
        <title>The domestication of Cucurbita argyrosperma as revealed by the genome of its wild relative.</title>
        <authorList>
            <person name="Barrera-Redondo J."/>
            <person name="Sanchez-de la Vega G."/>
            <person name="Aguirre-Liguori J.A."/>
            <person name="Castellanos-Morales G."/>
            <person name="Gutierrez-Guerrero Y.T."/>
            <person name="Aguirre-Dugua X."/>
            <person name="Aguirre-Planter E."/>
            <person name="Tenaillon M.I."/>
            <person name="Lira-Saade R."/>
            <person name="Eguiarte L.E."/>
        </authorList>
    </citation>
    <scope>NUCLEOTIDE SEQUENCE [LARGE SCALE GENOMIC DNA]</scope>
    <source>
        <strain evidence="7">JBR-2021</strain>
    </source>
</reference>
<evidence type="ECO:0000256" key="2">
    <source>
        <dbReference type="ARBA" id="ARBA00023157"/>
    </source>
</evidence>
<dbReference type="AlphaFoldDB" id="A0AAV6MQG2"/>
<keyword evidence="3" id="KW-0812">Transmembrane</keyword>
<dbReference type="PANTHER" id="PTHR32444">
    <property type="entry name" value="BULB-TYPE LECTIN DOMAIN-CONTAINING PROTEIN"/>
    <property type="match status" value="1"/>
</dbReference>
<dbReference type="GO" id="GO:0016301">
    <property type="term" value="F:kinase activity"/>
    <property type="evidence" value="ECO:0007669"/>
    <property type="project" value="UniProtKB-KW"/>
</dbReference>
<dbReference type="PROSITE" id="PS50927">
    <property type="entry name" value="BULB_LECTIN"/>
    <property type="match status" value="2"/>
</dbReference>
<keyword evidence="7" id="KW-0418">Kinase</keyword>
<organism evidence="7 8">
    <name type="scientific">Cucurbita argyrosperma subsp. sororia</name>
    <dbReference type="NCBI Taxonomy" id="37648"/>
    <lineage>
        <taxon>Eukaryota</taxon>
        <taxon>Viridiplantae</taxon>
        <taxon>Streptophyta</taxon>
        <taxon>Embryophyta</taxon>
        <taxon>Tracheophyta</taxon>
        <taxon>Spermatophyta</taxon>
        <taxon>Magnoliopsida</taxon>
        <taxon>eudicotyledons</taxon>
        <taxon>Gunneridae</taxon>
        <taxon>Pentapetalae</taxon>
        <taxon>rosids</taxon>
        <taxon>fabids</taxon>
        <taxon>Cucurbitales</taxon>
        <taxon>Cucurbitaceae</taxon>
        <taxon>Cucurbiteae</taxon>
        <taxon>Cucurbita</taxon>
    </lineage>
</organism>
<feature type="domain" description="Apple" evidence="6">
    <location>
        <begin position="795"/>
        <end position="875"/>
    </location>
</feature>
<accession>A0AAV6MQG2</accession>
<dbReference type="FunFam" id="2.90.10.10:FF:000001">
    <property type="entry name" value="G-type lectin S-receptor-like serine/threonine-protein kinase"/>
    <property type="match status" value="2"/>
</dbReference>
<keyword evidence="7" id="KW-0808">Transferase</keyword>
<name>A0AAV6MQG2_9ROSI</name>
<gene>
    <name evidence="7" type="ORF">SDJN03_19976</name>
</gene>
<dbReference type="CDD" id="cd01098">
    <property type="entry name" value="PAN_AP_plant"/>
    <property type="match status" value="2"/>
</dbReference>
<feature type="chain" id="PRO_5044000525" evidence="4">
    <location>
        <begin position="22"/>
        <end position="931"/>
    </location>
</feature>
<dbReference type="SMART" id="SM00108">
    <property type="entry name" value="B_lectin"/>
    <property type="match status" value="2"/>
</dbReference>
<dbReference type="GO" id="GO:0048544">
    <property type="term" value="P:recognition of pollen"/>
    <property type="evidence" value="ECO:0007669"/>
    <property type="project" value="InterPro"/>
</dbReference>
<dbReference type="Pfam" id="PF01453">
    <property type="entry name" value="B_lectin"/>
    <property type="match status" value="2"/>
</dbReference>
<dbReference type="SMART" id="SM00473">
    <property type="entry name" value="PAN_AP"/>
    <property type="match status" value="2"/>
</dbReference>
<keyword evidence="3" id="KW-0472">Membrane</keyword>
<evidence type="ECO:0000256" key="1">
    <source>
        <dbReference type="ARBA" id="ARBA00022729"/>
    </source>
</evidence>
<keyword evidence="8" id="KW-1185">Reference proteome</keyword>
<feature type="transmembrane region" description="Helical" evidence="3">
    <location>
        <begin position="889"/>
        <end position="911"/>
    </location>
</feature>
<dbReference type="InterPro" id="IPR001480">
    <property type="entry name" value="Bulb-type_lectin_dom"/>
</dbReference>
<dbReference type="InterPro" id="IPR003609">
    <property type="entry name" value="Pan_app"/>
</dbReference>
<proteinExistence type="predicted"/>
<keyword evidence="3" id="KW-1133">Transmembrane helix</keyword>
<feature type="domain" description="Apple" evidence="6">
    <location>
        <begin position="335"/>
        <end position="419"/>
    </location>
</feature>
<dbReference type="Pfam" id="PF08276">
    <property type="entry name" value="PAN_2"/>
    <property type="match status" value="2"/>
</dbReference>
<dbReference type="Proteomes" id="UP000685013">
    <property type="component" value="Chromosome 13"/>
</dbReference>
<evidence type="ECO:0000259" key="5">
    <source>
        <dbReference type="PROSITE" id="PS50927"/>
    </source>
</evidence>
<dbReference type="InterPro" id="IPR000858">
    <property type="entry name" value="S_locus_glycoprot_dom"/>
</dbReference>
<evidence type="ECO:0000313" key="7">
    <source>
        <dbReference type="EMBL" id="KAG6584044.1"/>
    </source>
</evidence>
<evidence type="ECO:0000256" key="4">
    <source>
        <dbReference type="SAM" id="SignalP"/>
    </source>
</evidence>
<feature type="domain" description="Bulb-type lectin" evidence="5">
    <location>
        <begin position="22"/>
        <end position="143"/>
    </location>
</feature>
<dbReference type="PANTHER" id="PTHR32444:SF198">
    <property type="entry name" value="BULB-TYPE LECTIN DOMAIN-CONTAINING PROTEIN"/>
    <property type="match status" value="1"/>
</dbReference>
<evidence type="ECO:0000259" key="6">
    <source>
        <dbReference type="PROSITE" id="PS50948"/>
    </source>
</evidence>
<evidence type="ECO:0000313" key="8">
    <source>
        <dbReference type="Proteomes" id="UP000685013"/>
    </source>
</evidence>
<protein>
    <submittedName>
        <fullName evidence="7">G-type lectin S-receptor-like serine/threonine-protein kinase</fullName>
    </submittedName>
</protein>
<feature type="transmembrane region" description="Helical" evidence="3">
    <location>
        <begin position="435"/>
        <end position="458"/>
    </location>
</feature>
<comment type="caution">
    <text evidence="7">The sequence shown here is derived from an EMBL/GenBank/DDBJ whole genome shotgun (WGS) entry which is preliminary data.</text>
</comment>
<feature type="non-terminal residue" evidence="7">
    <location>
        <position position="1"/>
    </location>
</feature>
<dbReference type="CDD" id="cd00028">
    <property type="entry name" value="B_lectin"/>
    <property type="match status" value="2"/>
</dbReference>
<keyword evidence="2" id="KW-1015">Disulfide bond</keyword>
<dbReference type="EMBL" id="JAGKQH010000013">
    <property type="protein sequence ID" value="KAG6584044.1"/>
    <property type="molecule type" value="Genomic_DNA"/>
</dbReference>
<keyword evidence="1 4" id="KW-0732">Signal</keyword>